<organism evidence="3 4">
    <name type="scientific">Nonomuraea salmonea</name>
    <dbReference type="NCBI Taxonomy" id="46181"/>
    <lineage>
        <taxon>Bacteria</taxon>
        <taxon>Bacillati</taxon>
        <taxon>Actinomycetota</taxon>
        <taxon>Actinomycetes</taxon>
        <taxon>Streptosporangiales</taxon>
        <taxon>Streptosporangiaceae</taxon>
        <taxon>Nonomuraea</taxon>
    </lineage>
</organism>
<dbReference type="Pfam" id="PF01182">
    <property type="entry name" value="Glucosamine_iso"/>
    <property type="match status" value="1"/>
</dbReference>
<gene>
    <name evidence="3" type="ORF">ACFFR3_40130</name>
</gene>
<dbReference type="InterPro" id="IPR006148">
    <property type="entry name" value="Glc/Gal-6P_isomerase"/>
</dbReference>
<evidence type="ECO:0000259" key="2">
    <source>
        <dbReference type="Pfam" id="PF01182"/>
    </source>
</evidence>
<dbReference type="CDD" id="cd01399">
    <property type="entry name" value="GlcN6P_deaminase"/>
    <property type="match status" value="1"/>
</dbReference>
<dbReference type="InterPro" id="IPR037171">
    <property type="entry name" value="NagB/RpiA_transferase-like"/>
</dbReference>
<keyword evidence="1" id="KW-0119">Carbohydrate metabolism</keyword>
<evidence type="ECO:0000256" key="1">
    <source>
        <dbReference type="ARBA" id="ARBA00023277"/>
    </source>
</evidence>
<evidence type="ECO:0000313" key="3">
    <source>
        <dbReference type="EMBL" id="MFB9475736.1"/>
    </source>
</evidence>
<keyword evidence="4" id="KW-1185">Reference proteome</keyword>
<comment type="caution">
    <text evidence="3">The sequence shown here is derived from an EMBL/GenBank/DDBJ whole genome shotgun (WGS) entry which is preliminary data.</text>
</comment>
<dbReference type="RefSeq" id="WP_379484824.1">
    <property type="nucleotide sequence ID" value="NZ_JBHMCF010000045.1"/>
</dbReference>
<dbReference type="PANTHER" id="PTHR11280">
    <property type="entry name" value="GLUCOSAMINE-6-PHOSPHATE ISOMERASE"/>
    <property type="match status" value="1"/>
</dbReference>
<dbReference type="Proteomes" id="UP001589568">
    <property type="component" value="Unassembled WGS sequence"/>
</dbReference>
<dbReference type="Gene3D" id="3.40.50.1360">
    <property type="match status" value="1"/>
</dbReference>
<sequence length="259" mass="28140">MSTPLTRFTADSLPVEVHPSEADLGRAAAERAAATIRDAVARRGTARVVIATGNSQYAFTDALREQGIPWDRVTVFHMDEYVGIAADHPASFRRWIKERIEDPFAPAAVHYIDGNAPGPEAECARYEAELRTLPLDLVCMGVGENGHLAFNEPHQARFDDDRWARVITLTQRSREQQVGEGHFATVADVPETAISLTVPALLAAASVQVCVPEQRKATAIAATLTEPISPACPATILRRTSHATLFLDPDSAGKLDLPR</sequence>
<dbReference type="PANTHER" id="PTHR11280:SF6">
    <property type="entry name" value="GLUCOSAMINE-6-PHOSPHATE ISOMERASE NAGB"/>
    <property type="match status" value="1"/>
</dbReference>
<dbReference type="SUPFAM" id="SSF100950">
    <property type="entry name" value="NagB/RpiA/CoA transferase-like"/>
    <property type="match status" value="1"/>
</dbReference>
<name>A0ABV5NZI3_9ACTN</name>
<protein>
    <submittedName>
        <fullName evidence="3">Glucosamine-6-phosphate deaminase</fullName>
    </submittedName>
</protein>
<feature type="domain" description="Glucosamine/galactosamine-6-phosphate isomerase" evidence="2">
    <location>
        <begin position="20"/>
        <end position="242"/>
    </location>
</feature>
<evidence type="ECO:0000313" key="4">
    <source>
        <dbReference type="Proteomes" id="UP001589568"/>
    </source>
</evidence>
<dbReference type="InterPro" id="IPR004547">
    <property type="entry name" value="Glucosamine6P_isomerase"/>
</dbReference>
<accession>A0ABV5NZI3</accession>
<reference evidence="3 4" key="1">
    <citation type="submission" date="2024-09" db="EMBL/GenBank/DDBJ databases">
        <authorList>
            <person name="Sun Q."/>
            <person name="Mori K."/>
        </authorList>
    </citation>
    <scope>NUCLEOTIDE SEQUENCE [LARGE SCALE GENOMIC DNA]</scope>
    <source>
        <strain evidence="3 4">JCM 3324</strain>
    </source>
</reference>
<proteinExistence type="predicted"/>
<dbReference type="EMBL" id="JBHMCF010000045">
    <property type="protein sequence ID" value="MFB9475736.1"/>
    <property type="molecule type" value="Genomic_DNA"/>
</dbReference>